<organism evidence="2 3">
    <name type="scientific">Ichthyophthirius multifiliis</name>
    <name type="common">White spot disease agent</name>
    <name type="synonym">Ich</name>
    <dbReference type="NCBI Taxonomy" id="5932"/>
    <lineage>
        <taxon>Eukaryota</taxon>
        <taxon>Sar</taxon>
        <taxon>Alveolata</taxon>
        <taxon>Ciliophora</taxon>
        <taxon>Intramacronucleata</taxon>
        <taxon>Oligohymenophorea</taxon>
        <taxon>Hymenostomatida</taxon>
        <taxon>Ophryoglenina</taxon>
        <taxon>Ichthyophthirius</taxon>
    </lineage>
</organism>
<dbReference type="Gene3D" id="1.25.40.90">
    <property type="match status" value="1"/>
</dbReference>
<accession>G0R3Z7</accession>
<proteinExistence type="predicted"/>
<gene>
    <name evidence="2" type="ORF">IMG5_188640</name>
</gene>
<dbReference type="Pfam" id="PF04818">
    <property type="entry name" value="CID"/>
    <property type="match status" value="1"/>
</dbReference>
<dbReference type="InterPro" id="IPR006569">
    <property type="entry name" value="CID_dom"/>
</dbReference>
<feature type="non-terminal residue" evidence="2">
    <location>
        <position position="1"/>
    </location>
</feature>
<dbReference type="PROSITE" id="PS51391">
    <property type="entry name" value="CID"/>
    <property type="match status" value="1"/>
</dbReference>
<evidence type="ECO:0000313" key="2">
    <source>
        <dbReference type="EMBL" id="EGR27794.1"/>
    </source>
</evidence>
<dbReference type="Proteomes" id="UP000008983">
    <property type="component" value="Unassembled WGS sequence"/>
</dbReference>
<dbReference type="GeneID" id="14903881"/>
<evidence type="ECO:0000259" key="1">
    <source>
        <dbReference type="PROSITE" id="PS51391"/>
    </source>
</evidence>
<dbReference type="AlphaFoldDB" id="G0R3Z7"/>
<dbReference type="eggNOG" id="ENOG502R2X0">
    <property type="taxonomic scope" value="Eukaryota"/>
</dbReference>
<feature type="domain" description="CID" evidence="1">
    <location>
        <begin position="1"/>
        <end position="119"/>
    </location>
</feature>
<dbReference type="OrthoDB" id="10069473at2759"/>
<evidence type="ECO:0000313" key="3">
    <source>
        <dbReference type="Proteomes" id="UP000008983"/>
    </source>
</evidence>
<reference evidence="2 3" key="1">
    <citation type="submission" date="2011-07" db="EMBL/GenBank/DDBJ databases">
        <authorList>
            <person name="Coyne R."/>
            <person name="Brami D."/>
            <person name="Johnson J."/>
            <person name="Hostetler J."/>
            <person name="Hannick L."/>
            <person name="Clark T."/>
            <person name="Cassidy-Hanley D."/>
            <person name="Inman J."/>
        </authorList>
    </citation>
    <scope>NUCLEOTIDE SEQUENCE [LARGE SCALE GENOMIC DNA]</scope>
    <source>
        <strain evidence="2 3">G5</strain>
    </source>
</reference>
<dbReference type="RefSeq" id="XP_004027139.1">
    <property type="nucleotide sequence ID" value="XM_004027090.1"/>
</dbReference>
<dbReference type="EMBL" id="GL984319">
    <property type="protein sequence ID" value="EGR27794.1"/>
    <property type="molecule type" value="Genomic_DNA"/>
</dbReference>
<protein>
    <recommendedName>
        <fullName evidence="1">CID domain-containing protein</fullName>
    </recommendedName>
</protein>
<dbReference type="InterPro" id="IPR008942">
    <property type="entry name" value="ENTH_VHS"/>
</dbReference>
<sequence>KIDMKLTSIKDASQQLLEFTTEEKADTLIKEWLNNFLVSKNNDTRQLCLYFVLHELLHRSLSRFFVEKVYDSIAYSLEQISDNDNLQNELLKLFKLWIQHDIYQDQFIIRLIFKLKVDEEKKIKFCKIYQLKIYLIILKNQQYFRKI</sequence>
<name>G0R3Z7_ICHMU</name>
<keyword evidence="3" id="KW-1185">Reference proteome</keyword>
<dbReference type="InParanoid" id="G0R3Z7"/>